<dbReference type="STRING" id="629741.GCWU000324_03023"/>
<accession>C4GMT7</accession>
<dbReference type="EMBL" id="ACJW02000008">
    <property type="protein sequence ID" value="EEP66622.1"/>
    <property type="molecule type" value="Genomic_DNA"/>
</dbReference>
<dbReference type="Proteomes" id="UP000003009">
    <property type="component" value="Unassembled WGS sequence"/>
</dbReference>
<reference evidence="1" key="1">
    <citation type="submission" date="2009-04" db="EMBL/GenBank/DDBJ databases">
        <authorList>
            <person name="Weinstock G."/>
            <person name="Sodergren E."/>
            <person name="Clifton S."/>
            <person name="Fulton L."/>
            <person name="Fulton B."/>
            <person name="Courtney L."/>
            <person name="Fronick C."/>
            <person name="Harrison M."/>
            <person name="Strong C."/>
            <person name="Farmer C."/>
            <person name="Delahaunty K."/>
            <person name="Markovic C."/>
            <person name="Hall O."/>
            <person name="Minx P."/>
            <person name="Tomlinson C."/>
            <person name="Mitreva M."/>
            <person name="Nelson J."/>
            <person name="Hou S."/>
            <person name="Wollam A."/>
            <person name="Pepin K.H."/>
            <person name="Johnson M."/>
            <person name="Bhonagiri V."/>
            <person name="Nash W.E."/>
            <person name="Warren W."/>
            <person name="Chinwalla A."/>
            <person name="Mardis E.R."/>
            <person name="Wilson R.K."/>
        </authorList>
    </citation>
    <scope>NUCLEOTIDE SEQUENCE [LARGE SCALE GENOMIC DNA]</scope>
    <source>
        <strain evidence="1">ATCC 51147</strain>
    </source>
</reference>
<organism evidence="1 2">
    <name type="scientific">Kingella oralis ATCC 51147</name>
    <dbReference type="NCBI Taxonomy" id="629741"/>
    <lineage>
        <taxon>Bacteria</taxon>
        <taxon>Pseudomonadati</taxon>
        <taxon>Pseudomonadota</taxon>
        <taxon>Betaproteobacteria</taxon>
        <taxon>Neisseriales</taxon>
        <taxon>Neisseriaceae</taxon>
        <taxon>Kingella</taxon>
    </lineage>
</organism>
<name>C4GMT7_9NEIS</name>
<gene>
    <name evidence="1" type="ORF">GCWU000324_03023</name>
</gene>
<keyword evidence="2" id="KW-1185">Reference proteome</keyword>
<evidence type="ECO:0000313" key="1">
    <source>
        <dbReference type="EMBL" id="EEP66622.1"/>
    </source>
</evidence>
<sequence>MDYNLGSLKKAFGEAQGLVLPAHGLQASQRACWQSTFWRLLRHKTASAALKTLAYEWHRLVFLPCIYRLLTQNLQQKLNANTPEARGTYPVAQAAAPAFQAAL</sequence>
<comment type="caution">
    <text evidence="1">The sequence shown here is derived from an EMBL/GenBank/DDBJ whole genome shotgun (WGS) entry which is preliminary data.</text>
</comment>
<evidence type="ECO:0000313" key="2">
    <source>
        <dbReference type="Proteomes" id="UP000003009"/>
    </source>
</evidence>
<protein>
    <submittedName>
        <fullName evidence="1">Uncharacterized protein</fullName>
    </submittedName>
</protein>
<dbReference type="AlphaFoldDB" id="C4GMT7"/>
<dbReference type="HOGENOM" id="CLU_2259998_0_0_4"/>
<proteinExistence type="predicted"/>